<proteinExistence type="predicted"/>
<evidence type="ECO:0000313" key="1">
    <source>
        <dbReference type="EMBL" id="MFD2276023.1"/>
    </source>
</evidence>
<evidence type="ECO:0000313" key="2">
    <source>
        <dbReference type="Proteomes" id="UP001597297"/>
    </source>
</evidence>
<reference evidence="2" key="1">
    <citation type="journal article" date="2019" name="Int. J. Syst. Evol. Microbiol.">
        <title>The Global Catalogue of Microorganisms (GCM) 10K type strain sequencing project: providing services to taxonomists for standard genome sequencing and annotation.</title>
        <authorList>
            <consortium name="The Broad Institute Genomics Platform"/>
            <consortium name="The Broad Institute Genome Sequencing Center for Infectious Disease"/>
            <person name="Wu L."/>
            <person name="Ma J."/>
        </authorList>
    </citation>
    <scope>NUCLEOTIDE SEQUENCE [LARGE SCALE GENOMIC DNA]</scope>
    <source>
        <strain evidence="2">JCM 16545</strain>
    </source>
</reference>
<organism evidence="1 2">
    <name type="scientific">Rubritalea spongiae</name>
    <dbReference type="NCBI Taxonomy" id="430797"/>
    <lineage>
        <taxon>Bacteria</taxon>
        <taxon>Pseudomonadati</taxon>
        <taxon>Verrucomicrobiota</taxon>
        <taxon>Verrucomicrobiia</taxon>
        <taxon>Verrucomicrobiales</taxon>
        <taxon>Rubritaleaceae</taxon>
        <taxon>Rubritalea</taxon>
    </lineage>
</organism>
<dbReference type="Proteomes" id="UP001597297">
    <property type="component" value="Unassembled WGS sequence"/>
</dbReference>
<protein>
    <submittedName>
        <fullName evidence="1">Uncharacterized protein</fullName>
    </submittedName>
</protein>
<keyword evidence="2" id="KW-1185">Reference proteome</keyword>
<accession>A0ABW5E0J6</accession>
<sequence>MTWNLANKLALFGDSSMIVEARIACRRIMKDSISTERSKKAQEIASNPSSYKVCEGCDSIVGSGAITCPNCHGYRFDAEPSRVVDQAIFLGARKQTSVTVEDLS</sequence>
<dbReference type="RefSeq" id="WP_377095600.1">
    <property type="nucleotide sequence ID" value="NZ_JBHSJM010000001.1"/>
</dbReference>
<name>A0ABW5E0J6_9BACT</name>
<dbReference type="EMBL" id="JBHUJC010000018">
    <property type="protein sequence ID" value="MFD2276023.1"/>
    <property type="molecule type" value="Genomic_DNA"/>
</dbReference>
<comment type="caution">
    <text evidence="1">The sequence shown here is derived from an EMBL/GenBank/DDBJ whole genome shotgun (WGS) entry which is preliminary data.</text>
</comment>
<gene>
    <name evidence="1" type="ORF">ACFSQZ_06050</name>
</gene>